<evidence type="ECO:0000313" key="2">
    <source>
        <dbReference type="EMBL" id="QVT79968.1"/>
    </source>
</evidence>
<organism evidence="2 3">
    <name type="scientific">Nocardioides aquaticus</name>
    <dbReference type="NCBI Taxonomy" id="160826"/>
    <lineage>
        <taxon>Bacteria</taxon>
        <taxon>Bacillati</taxon>
        <taxon>Actinomycetota</taxon>
        <taxon>Actinomycetes</taxon>
        <taxon>Propionibacteriales</taxon>
        <taxon>Nocardioidaceae</taxon>
        <taxon>Nocardioides</taxon>
    </lineage>
</organism>
<evidence type="ECO:0000313" key="3">
    <source>
        <dbReference type="Proteomes" id="UP000679307"/>
    </source>
</evidence>
<evidence type="ECO:0008006" key="4">
    <source>
        <dbReference type="Google" id="ProtNLM"/>
    </source>
</evidence>
<keyword evidence="1" id="KW-0732">Signal</keyword>
<name>A0ABX8EMY6_9ACTN</name>
<sequence length="176" mass="18776">MSRRAALRSRGLAVGVVLTGLVAAGCTVATLGDADPGPLAVTEGSGEWCLPDFETAGDVVHGSEVLYNESDAVLQITDVSLVDARNLEIKGSYQGPLRNLLVGTLLGWPSAERLQKRGFEPVGRIDPNSQANLVVLLRSGDDADSADISGVRIEYEADGETFWVTTGYSVIWRKRC</sequence>
<proteinExistence type="predicted"/>
<dbReference type="Proteomes" id="UP000679307">
    <property type="component" value="Chromosome"/>
</dbReference>
<feature type="signal peptide" evidence="1">
    <location>
        <begin position="1"/>
        <end position="29"/>
    </location>
</feature>
<protein>
    <recommendedName>
        <fullName evidence="4">Secreted protein</fullName>
    </recommendedName>
</protein>
<gene>
    <name evidence="2" type="ORF">ENKNEFLB_02358</name>
</gene>
<accession>A0ABX8EMY6</accession>
<evidence type="ECO:0000256" key="1">
    <source>
        <dbReference type="SAM" id="SignalP"/>
    </source>
</evidence>
<dbReference type="EMBL" id="CP075371">
    <property type="protein sequence ID" value="QVT79968.1"/>
    <property type="molecule type" value="Genomic_DNA"/>
</dbReference>
<feature type="chain" id="PRO_5045304975" description="Secreted protein" evidence="1">
    <location>
        <begin position="30"/>
        <end position="176"/>
    </location>
</feature>
<dbReference type="PROSITE" id="PS51257">
    <property type="entry name" value="PROKAR_LIPOPROTEIN"/>
    <property type="match status" value="1"/>
</dbReference>
<keyword evidence="3" id="KW-1185">Reference proteome</keyword>
<reference evidence="2 3" key="1">
    <citation type="submission" date="2021-05" db="EMBL/GenBank/DDBJ databases">
        <title>Complete genome of Nocardioides aquaticus KCTC 9944T isolated from meromictic and hypersaline Ekho Lake, Antarctica.</title>
        <authorList>
            <person name="Hwang K."/>
            <person name="Kim K.M."/>
            <person name="Choe H."/>
        </authorList>
    </citation>
    <scope>NUCLEOTIDE SEQUENCE [LARGE SCALE GENOMIC DNA]</scope>
    <source>
        <strain evidence="2 3">KCTC 9944</strain>
    </source>
</reference>